<reference evidence="1" key="1">
    <citation type="submission" date="2022-10" db="EMBL/GenBank/DDBJ databases">
        <authorList>
            <person name="Yu W.X."/>
        </authorList>
    </citation>
    <scope>NUCLEOTIDE SEQUENCE</scope>
    <source>
        <strain evidence="1">D04</strain>
    </source>
</reference>
<name>A0AAE3MAC5_9BACT</name>
<dbReference type="Proteomes" id="UP001207408">
    <property type="component" value="Unassembled WGS sequence"/>
</dbReference>
<dbReference type="RefSeq" id="WP_301197267.1">
    <property type="nucleotide sequence ID" value="NZ_JAPDPI010000001.1"/>
</dbReference>
<sequence length="132" mass="15834">MNFPATSRKDLQKASRKNELIVETGFQIQKDFAEFGLEIQFSGKATVFYDELFGQMKHHVENLMTESMERFMHFLYRIDISQKDINHYQHEMKDVEFGEILTELIIHRELKKVITRDFFRQQNKGTLNKELE</sequence>
<protein>
    <submittedName>
        <fullName evidence="1">Uncharacterized protein</fullName>
    </submittedName>
</protein>
<keyword evidence="2" id="KW-1185">Reference proteome</keyword>
<comment type="caution">
    <text evidence="1">The sequence shown here is derived from an EMBL/GenBank/DDBJ whole genome shotgun (WGS) entry which is preliminary data.</text>
</comment>
<organism evidence="1 2">
    <name type="scientific">Plebeiibacterium marinum</name>
    <dbReference type="NCBI Taxonomy" id="2992111"/>
    <lineage>
        <taxon>Bacteria</taxon>
        <taxon>Pseudomonadati</taxon>
        <taxon>Bacteroidota</taxon>
        <taxon>Bacteroidia</taxon>
        <taxon>Marinilabiliales</taxon>
        <taxon>Marinilabiliaceae</taxon>
        <taxon>Plebeiibacterium</taxon>
    </lineage>
</organism>
<evidence type="ECO:0000313" key="1">
    <source>
        <dbReference type="EMBL" id="MCW3804043.1"/>
    </source>
</evidence>
<dbReference type="AlphaFoldDB" id="A0AAE3MAC5"/>
<gene>
    <name evidence="1" type="ORF">OM074_00310</name>
</gene>
<accession>A0AAE3MAC5</accession>
<proteinExistence type="predicted"/>
<evidence type="ECO:0000313" key="2">
    <source>
        <dbReference type="Proteomes" id="UP001207408"/>
    </source>
</evidence>
<dbReference type="EMBL" id="JAPDPI010000001">
    <property type="protein sequence ID" value="MCW3804043.1"/>
    <property type="molecule type" value="Genomic_DNA"/>
</dbReference>